<evidence type="ECO:0008006" key="4">
    <source>
        <dbReference type="Google" id="ProtNLM"/>
    </source>
</evidence>
<gene>
    <name evidence="2" type="ORF">QBC38DRAFT_505288</name>
</gene>
<reference evidence="2" key="1">
    <citation type="journal article" date="2023" name="Mol. Phylogenet. Evol.">
        <title>Genome-scale phylogeny and comparative genomics of the fungal order Sordariales.</title>
        <authorList>
            <person name="Hensen N."/>
            <person name="Bonometti L."/>
            <person name="Westerberg I."/>
            <person name="Brannstrom I.O."/>
            <person name="Guillou S."/>
            <person name="Cros-Aarteil S."/>
            <person name="Calhoun S."/>
            <person name="Haridas S."/>
            <person name="Kuo A."/>
            <person name="Mondo S."/>
            <person name="Pangilinan J."/>
            <person name="Riley R."/>
            <person name="LaButti K."/>
            <person name="Andreopoulos B."/>
            <person name="Lipzen A."/>
            <person name="Chen C."/>
            <person name="Yan M."/>
            <person name="Daum C."/>
            <person name="Ng V."/>
            <person name="Clum A."/>
            <person name="Steindorff A."/>
            <person name="Ohm R.A."/>
            <person name="Martin F."/>
            <person name="Silar P."/>
            <person name="Natvig D.O."/>
            <person name="Lalanne C."/>
            <person name="Gautier V."/>
            <person name="Ament-Velasquez S.L."/>
            <person name="Kruys A."/>
            <person name="Hutchinson M.I."/>
            <person name="Powell A.J."/>
            <person name="Barry K."/>
            <person name="Miller A.N."/>
            <person name="Grigoriev I.V."/>
            <person name="Debuchy R."/>
            <person name="Gladieux P."/>
            <person name="Hiltunen Thoren M."/>
            <person name="Johannesson H."/>
        </authorList>
    </citation>
    <scope>NUCLEOTIDE SEQUENCE</scope>
    <source>
        <strain evidence="2">CBS 990.96</strain>
    </source>
</reference>
<feature type="region of interest" description="Disordered" evidence="1">
    <location>
        <begin position="934"/>
        <end position="983"/>
    </location>
</feature>
<proteinExistence type="predicted"/>
<sequence>MDHLRDSFVNISTDDVDYFHSLNECLERGSSLDPHAVDYRDHSWLLCHGPEYRNFIGFPKAHGIVIDNQYKIVRYGDLKNELPRGDCCWLPNSSSANSSLLAAGSSKRSMTPDEFLQAWLFFGLIRCVVRHEDGVPILSYRELWMDADDKRRRQLSTKHLPKALKTWQDALAKLYRNHPEKAELRCIQAIQMLSLAKRVVTTNLSEGSVGLGLPEFALQNPDPQFHQRSLCLMILGETLCAALTQIMNHCNIKIADWEMDQEGWGRPVLVSERMEKNEWCPRFQAVLKGQLGKNATLLYAAVAETLKQNSEHGRESAWMVHEGGGEKRCSPDRCYYVEAHNASEEYETQHALSCKDKSCRSVGPDQKDLKQSLHELKNSIDEENSILRFPLLRVTGEGEEATLQVKQWSEGVQFATISHVWSQGLGNRSGPKIWSCQIKYIQSLLKLLKWGEEKEEGTQGNLFWLDTLLSPPRFDEIDVGEEEMAGLRRASVKSIFDVYDRATHGVIIDRHVMRSNGAKPRTIGIHLLSSGWMKRLWTLQEAFVTRSLSIALQGGPNLEVRDLDDLFHLEESNNTDFKDLKATARLQISMTDMVREKVFQNLMGDVRKARNGGHGDNTTPWPLLIASAWNSARYRDVGELEKETFALASLLNISFDKETYEKGQQWRREKLREDDPKRKQTRMELMRTFWNKIDEKGGIHPGMIFLPGERLALEGFAWAPMTWMSSKDESYPYPLTTLPLRPARLDSSRRGLVVQYPGYVLRVTRERCREILAQPRLENGQDESMMDESSGFEFSVSLGLYDLYQARNFPDEQADRSVIDKLVRQLDRENAKGLKLGIILSRSRPVDFPCEIGILVEIYDPKTKSDVIHCRIIRRLKLSRLTVYPSSLVRAPDSHNASILDVYHAFDGQVIAEAVNEHQKWCVDGYISEKRESIADPEGASPAGPAGPSGEDLEAHTNTHQLGQTTPQENAGQEALPSTPPIIRSETGFQSIMRRMENFNIKRKLRNLPRWGRSTSGRG</sequence>
<evidence type="ECO:0000256" key="1">
    <source>
        <dbReference type="SAM" id="MobiDB-lite"/>
    </source>
</evidence>
<protein>
    <recommendedName>
        <fullName evidence="4">Heterokaryon incompatibility domain-containing protein</fullName>
    </recommendedName>
</protein>
<organism evidence="2 3">
    <name type="scientific">Podospora fimiseda</name>
    <dbReference type="NCBI Taxonomy" id="252190"/>
    <lineage>
        <taxon>Eukaryota</taxon>
        <taxon>Fungi</taxon>
        <taxon>Dikarya</taxon>
        <taxon>Ascomycota</taxon>
        <taxon>Pezizomycotina</taxon>
        <taxon>Sordariomycetes</taxon>
        <taxon>Sordariomycetidae</taxon>
        <taxon>Sordariales</taxon>
        <taxon>Podosporaceae</taxon>
        <taxon>Podospora</taxon>
    </lineage>
</organism>
<dbReference type="PANTHER" id="PTHR39596:SF3">
    <property type="entry name" value="HETEROKARYON INCOMPATIBILITY DOMAIN-CONTAINING PROTEIN"/>
    <property type="match status" value="1"/>
</dbReference>
<dbReference type="EMBL" id="MU865605">
    <property type="protein sequence ID" value="KAK4220975.1"/>
    <property type="molecule type" value="Genomic_DNA"/>
</dbReference>
<dbReference type="Proteomes" id="UP001301958">
    <property type="component" value="Unassembled WGS sequence"/>
</dbReference>
<dbReference type="AlphaFoldDB" id="A0AAN7BGF1"/>
<name>A0AAN7BGF1_9PEZI</name>
<comment type="caution">
    <text evidence="2">The sequence shown here is derived from an EMBL/GenBank/DDBJ whole genome shotgun (WGS) entry which is preliminary data.</text>
</comment>
<reference evidence="2" key="2">
    <citation type="submission" date="2023-05" db="EMBL/GenBank/DDBJ databases">
        <authorList>
            <consortium name="Lawrence Berkeley National Laboratory"/>
            <person name="Steindorff A."/>
            <person name="Hensen N."/>
            <person name="Bonometti L."/>
            <person name="Westerberg I."/>
            <person name="Brannstrom I.O."/>
            <person name="Guillou S."/>
            <person name="Cros-Aarteil S."/>
            <person name="Calhoun S."/>
            <person name="Haridas S."/>
            <person name="Kuo A."/>
            <person name="Mondo S."/>
            <person name="Pangilinan J."/>
            <person name="Riley R."/>
            <person name="Labutti K."/>
            <person name="Andreopoulos B."/>
            <person name="Lipzen A."/>
            <person name="Chen C."/>
            <person name="Yanf M."/>
            <person name="Daum C."/>
            <person name="Ng V."/>
            <person name="Clum A."/>
            <person name="Ohm R."/>
            <person name="Martin F."/>
            <person name="Silar P."/>
            <person name="Natvig D."/>
            <person name="Lalanne C."/>
            <person name="Gautier V."/>
            <person name="Ament-Velasquez S.L."/>
            <person name="Kruys A."/>
            <person name="Hutchinson M.I."/>
            <person name="Powell A.J."/>
            <person name="Barry K."/>
            <person name="Miller A.N."/>
            <person name="Grigoriev I.V."/>
            <person name="Debuchy R."/>
            <person name="Gladieux P."/>
            <person name="Thoren M.H."/>
            <person name="Johannesson H."/>
        </authorList>
    </citation>
    <scope>NUCLEOTIDE SEQUENCE</scope>
    <source>
        <strain evidence="2">CBS 990.96</strain>
    </source>
</reference>
<dbReference type="PANTHER" id="PTHR39596">
    <property type="match status" value="1"/>
</dbReference>
<feature type="compositionally biased region" description="Low complexity" evidence="1">
    <location>
        <begin position="936"/>
        <end position="950"/>
    </location>
</feature>
<keyword evidence="3" id="KW-1185">Reference proteome</keyword>
<evidence type="ECO:0000313" key="2">
    <source>
        <dbReference type="EMBL" id="KAK4220975.1"/>
    </source>
</evidence>
<feature type="compositionally biased region" description="Polar residues" evidence="1">
    <location>
        <begin position="956"/>
        <end position="971"/>
    </location>
</feature>
<evidence type="ECO:0000313" key="3">
    <source>
        <dbReference type="Proteomes" id="UP001301958"/>
    </source>
</evidence>
<accession>A0AAN7BGF1</accession>